<dbReference type="Pfam" id="PF13602">
    <property type="entry name" value="ADH_zinc_N_2"/>
    <property type="match status" value="1"/>
</dbReference>
<name>A0A5C1Y7Y5_9MICO</name>
<dbReference type="KEGG" id="lyk:FLP23_09450"/>
<dbReference type="PANTHER" id="PTHR43482">
    <property type="entry name" value="PROTEIN AST1-RELATED"/>
    <property type="match status" value="1"/>
</dbReference>
<proteinExistence type="predicted"/>
<dbReference type="InterPro" id="IPR036291">
    <property type="entry name" value="NAD(P)-bd_dom_sf"/>
</dbReference>
<keyword evidence="3" id="KW-1185">Reference proteome</keyword>
<protein>
    <submittedName>
        <fullName evidence="2">Zinc-binding dehydrogenase</fullName>
    </submittedName>
</protein>
<dbReference type="InterPro" id="IPR020843">
    <property type="entry name" value="ER"/>
</dbReference>
<dbReference type="OrthoDB" id="2665481at2"/>
<dbReference type="SUPFAM" id="SSF51735">
    <property type="entry name" value="NAD(P)-binding Rossmann-fold domains"/>
    <property type="match status" value="1"/>
</dbReference>
<evidence type="ECO:0000259" key="1">
    <source>
        <dbReference type="SMART" id="SM00829"/>
    </source>
</evidence>
<evidence type="ECO:0000313" key="3">
    <source>
        <dbReference type="Proteomes" id="UP000322159"/>
    </source>
</evidence>
<dbReference type="RefSeq" id="WP_149325630.1">
    <property type="nucleotide sequence ID" value="NZ_CP043504.1"/>
</dbReference>
<dbReference type="Proteomes" id="UP000322159">
    <property type="component" value="Chromosome"/>
</dbReference>
<accession>A0A5C1Y7Y5</accession>
<organism evidence="2 3">
    <name type="scientific">Protaetiibacter larvae</name>
    <dbReference type="NCBI Taxonomy" id="2592654"/>
    <lineage>
        <taxon>Bacteria</taxon>
        <taxon>Bacillati</taxon>
        <taxon>Actinomycetota</taxon>
        <taxon>Actinomycetes</taxon>
        <taxon>Micrococcales</taxon>
        <taxon>Microbacteriaceae</taxon>
        <taxon>Protaetiibacter</taxon>
    </lineage>
</organism>
<dbReference type="PANTHER" id="PTHR43482:SF1">
    <property type="entry name" value="PROTEIN AST1-RELATED"/>
    <property type="match status" value="1"/>
</dbReference>
<dbReference type="InterPro" id="IPR011032">
    <property type="entry name" value="GroES-like_sf"/>
</dbReference>
<dbReference type="EMBL" id="CP043504">
    <property type="protein sequence ID" value="QEO10213.1"/>
    <property type="molecule type" value="Genomic_DNA"/>
</dbReference>
<reference evidence="2 3" key="1">
    <citation type="submission" date="2019-09" db="EMBL/GenBank/DDBJ databases">
        <title>Genome sequencing of strain KACC 19322.</title>
        <authorList>
            <person name="Heo J."/>
            <person name="Kim S.-J."/>
            <person name="Kim J.-S."/>
            <person name="Hong S.-B."/>
            <person name="Kwon S.-W."/>
        </authorList>
    </citation>
    <scope>NUCLEOTIDE SEQUENCE [LARGE SCALE GENOMIC DNA]</scope>
    <source>
        <strain evidence="2 3">KACC 19322</strain>
    </source>
</reference>
<gene>
    <name evidence="2" type="ORF">FLP23_09450</name>
</gene>
<evidence type="ECO:0000313" key="2">
    <source>
        <dbReference type="EMBL" id="QEO10213.1"/>
    </source>
</evidence>
<dbReference type="SUPFAM" id="SSF50129">
    <property type="entry name" value="GroES-like"/>
    <property type="match status" value="1"/>
</dbReference>
<sequence length="297" mass="31394">MPGAGDPRLGGLDGRHGLAGDYLLHPFRGFITGYDVVGVLESLDADATRQGLAVGQRVAAVVPDMGAHASIVVLPGSLLVAVPDGLDSSLAAALPLDLMTARLALSCLRPDARSVLVQGVTGAVGLLAAQLALPAGLRVAGTASQRTAAIEPLAVHLVDYRDASWRERVREEFGPVDGVIDHTGDRALGRLLSDRGRIVRISYAGRRGHQKGATLRGSIRTLLHHGIPPRERLAATPASIRGDHGRYRAQLGELLERVARGELRPVEPELHPFADFATALRAADRGLSGRKAVLRMP</sequence>
<dbReference type="Gene3D" id="3.90.180.10">
    <property type="entry name" value="Medium-chain alcohol dehydrogenases, catalytic domain"/>
    <property type="match status" value="1"/>
</dbReference>
<dbReference type="InterPro" id="IPR052585">
    <property type="entry name" value="Lipid_raft_assoc_Zn_ADH"/>
</dbReference>
<dbReference type="SMART" id="SM00829">
    <property type="entry name" value="PKS_ER"/>
    <property type="match status" value="1"/>
</dbReference>
<dbReference type="AlphaFoldDB" id="A0A5C1Y7Y5"/>
<feature type="domain" description="Enoyl reductase (ER)" evidence="1">
    <location>
        <begin position="3"/>
        <end position="294"/>
    </location>
</feature>
<dbReference type="GO" id="GO:0016491">
    <property type="term" value="F:oxidoreductase activity"/>
    <property type="evidence" value="ECO:0007669"/>
    <property type="project" value="InterPro"/>
</dbReference>